<reference evidence="1 2" key="1">
    <citation type="submission" date="2016-01" db="EMBL/GenBank/DDBJ databases">
        <title>Highly variable Streptococcus oralis are common among viridans streptococci isolated from primates.</title>
        <authorList>
            <person name="Denapaite D."/>
            <person name="Rieger M."/>
            <person name="Koendgen S."/>
            <person name="Brueckner R."/>
            <person name="Ochigava I."/>
            <person name="Kappeler P."/>
            <person name="Maetz-Rensing K."/>
            <person name="Leendertz F."/>
            <person name="Hakenbeck R."/>
        </authorList>
    </citation>
    <scope>NUCLEOTIDE SEQUENCE [LARGE SCALE GENOMIC DNA]</scope>
    <source>
        <strain evidence="1 2">DD07</strain>
    </source>
</reference>
<comment type="caution">
    <text evidence="1">The sequence shown here is derived from an EMBL/GenBank/DDBJ whole genome shotgun (WGS) entry which is preliminary data.</text>
</comment>
<dbReference type="Proteomes" id="UP000070096">
    <property type="component" value="Unassembled WGS sequence"/>
</dbReference>
<evidence type="ECO:0000313" key="1">
    <source>
        <dbReference type="EMBL" id="KXT74586.1"/>
    </source>
</evidence>
<name>A0A139NES4_STRGN</name>
<dbReference type="EMBL" id="LQRC01000026">
    <property type="protein sequence ID" value="KXT74586.1"/>
    <property type="molecule type" value="Genomic_DNA"/>
</dbReference>
<dbReference type="PATRIC" id="fig|1302.21.peg.191"/>
<sequence>MDTKELIATPTIASDITFSFIYLFLGFNSENMESTQLWGYHNDFSWIKRSLVPPKSDKGVIVVTDNDINGGDSFRIDYAYNWETYYDVQSGWLKIGSEILREDLNHVEFFRNTIAGIDRRGNIEEFWLKPKFK</sequence>
<gene>
    <name evidence="1" type="ORF">SGODD07_00168</name>
</gene>
<evidence type="ECO:0000313" key="2">
    <source>
        <dbReference type="Proteomes" id="UP000070096"/>
    </source>
</evidence>
<proteinExistence type="predicted"/>
<protein>
    <submittedName>
        <fullName evidence="1">Uncharacterized protein</fullName>
    </submittedName>
</protein>
<accession>A0A139NES4</accession>
<dbReference type="AlphaFoldDB" id="A0A139NES4"/>
<organism evidence="1 2">
    <name type="scientific">Streptococcus gordonii</name>
    <dbReference type="NCBI Taxonomy" id="1302"/>
    <lineage>
        <taxon>Bacteria</taxon>
        <taxon>Bacillati</taxon>
        <taxon>Bacillota</taxon>
        <taxon>Bacilli</taxon>
        <taxon>Lactobacillales</taxon>
        <taxon>Streptococcaceae</taxon>
        <taxon>Streptococcus</taxon>
    </lineage>
</organism>